<keyword evidence="6 8" id="KW-0472">Membrane</keyword>
<keyword evidence="4" id="KW-0029">Amino-acid transport</keyword>
<dbReference type="GO" id="GO:0015171">
    <property type="term" value="F:amino acid transmembrane transporter activity"/>
    <property type="evidence" value="ECO:0007669"/>
    <property type="project" value="TreeGrafter"/>
</dbReference>
<feature type="transmembrane region" description="Helical" evidence="8">
    <location>
        <begin position="110"/>
        <end position="133"/>
    </location>
</feature>
<dbReference type="AlphaFoldDB" id="A0A179F9B0"/>
<reference evidence="10 11" key="1">
    <citation type="journal article" date="2016" name="PLoS Pathog.">
        <title>Biosynthesis of antibiotic leucinostatins in bio-control fungus Purpureocillium lilacinum and their inhibition on phytophthora revealed by genome mining.</title>
        <authorList>
            <person name="Wang G."/>
            <person name="Liu Z."/>
            <person name="Lin R."/>
            <person name="Li E."/>
            <person name="Mao Z."/>
            <person name="Ling J."/>
            <person name="Yang Y."/>
            <person name="Yin W.B."/>
            <person name="Xie B."/>
        </authorList>
    </citation>
    <scope>NUCLEOTIDE SEQUENCE [LARGE SCALE GENOMIC DNA]</scope>
    <source>
        <strain evidence="10">170</strain>
    </source>
</reference>
<proteinExistence type="predicted"/>
<feature type="transmembrane region" description="Helical" evidence="8">
    <location>
        <begin position="515"/>
        <end position="534"/>
    </location>
</feature>
<feature type="compositionally biased region" description="Basic and acidic residues" evidence="7">
    <location>
        <begin position="1"/>
        <end position="20"/>
    </location>
</feature>
<comment type="caution">
    <text evidence="10">The sequence shown here is derived from an EMBL/GenBank/DDBJ whole genome shotgun (WGS) entry which is preliminary data.</text>
</comment>
<evidence type="ECO:0000256" key="1">
    <source>
        <dbReference type="ARBA" id="ARBA00004141"/>
    </source>
</evidence>
<dbReference type="InterPro" id="IPR004841">
    <property type="entry name" value="AA-permease/SLC12A_dom"/>
</dbReference>
<keyword evidence="2" id="KW-0813">Transport</keyword>
<dbReference type="PANTHER" id="PTHR43341">
    <property type="entry name" value="AMINO ACID PERMEASE"/>
    <property type="match status" value="1"/>
</dbReference>
<dbReference type="Pfam" id="PF00324">
    <property type="entry name" value="AA_permease"/>
    <property type="match status" value="1"/>
</dbReference>
<dbReference type="GO" id="GO:0016020">
    <property type="term" value="C:membrane"/>
    <property type="evidence" value="ECO:0007669"/>
    <property type="project" value="UniProtKB-SubCell"/>
</dbReference>
<accession>A0A179F9B0</accession>
<feature type="transmembrane region" description="Helical" evidence="8">
    <location>
        <begin position="219"/>
        <end position="241"/>
    </location>
</feature>
<dbReference type="Gene3D" id="1.20.1740.10">
    <property type="entry name" value="Amino acid/polyamine transporter I"/>
    <property type="match status" value="1"/>
</dbReference>
<dbReference type="PROSITE" id="PS00218">
    <property type="entry name" value="AMINO_ACID_PERMEASE_1"/>
    <property type="match status" value="1"/>
</dbReference>
<evidence type="ECO:0000256" key="7">
    <source>
        <dbReference type="SAM" id="MobiDB-lite"/>
    </source>
</evidence>
<feature type="region of interest" description="Disordered" evidence="7">
    <location>
        <begin position="1"/>
        <end position="29"/>
    </location>
</feature>
<keyword evidence="5 8" id="KW-1133">Transmembrane helix</keyword>
<dbReference type="GeneID" id="28850153"/>
<dbReference type="PANTHER" id="PTHR43341:SF12">
    <property type="entry name" value="AMINO ACID TRANSPORTER (EUROFUNG)"/>
    <property type="match status" value="1"/>
</dbReference>
<feature type="transmembrane region" description="Helical" evidence="8">
    <location>
        <begin position="185"/>
        <end position="207"/>
    </location>
</feature>
<name>A0A179F9B0_METCM</name>
<dbReference type="Proteomes" id="UP000078397">
    <property type="component" value="Unassembled WGS sequence"/>
</dbReference>
<evidence type="ECO:0000256" key="4">
    <source>
        <dbReference type="ARBA" id="ARBA00022970"/>
    </source>
</evidence>
<keyword evidence="11" id="KW-1185">Reference proteome</keyword>
<sequence length="580" mass="63912">MSDTHKEVEAGPFSDAEKGHTQAPLEGTTTIMTKESTICEPHPDFMTRNGLNLESFKKQHYGWGIVELERPIRARHLNMIAIGGSIGAGFFVGSGGALANGGPGSLFVDFLIIGVMMFNVVHALGELAIMYPVSGSFYTYSARFIDPSWGFAMGWNYVLQWASVLPLELTVCGISIQYWNADISVGVWIAVFLVVIIIINIFGALGYAEEEFWASLFKLIAIVVFMIIALVLVCGGGPSGGRYDEYWGARYWYNPGAFKNGFKGFCSVFVTAAFSFSGTELVGLAAAESSNPVKTMPSAIKQVFWRITLFYILGLFFVGLLIDDSDPALLNAGAYNDPKASPFVLVGKYAGLNGFDHFMNLVILISVMSISVSAVYGGSRTLTALAQQRYAPKIFTYIDKSGRPLFSVIIIILFGLIAFVSLSATGPVVFTWLLSISGLATLFTWGSVCVAHIRFRKAWKYHGHTLDEIPFRAAGGVYGSWLGLFLCVIVLMAQFYSAIVAPPGESGMGTAKSFFQQYLAAPVILFFWAIGYLWKREGWLRTPQIDVDTGRRELDWDEIKAYRARVAAMPTWKRFVHKMF</sequence>
<dbReference type="OrthoDB" id="3900342at2759"/>
<dbReference type="PIRSF" id="PIRSF006060">
    <property type="entry name" value="AA_transporter"/>
    <property type="match status" value="1"/>
</dbReference>
<protein>
    <submittedName>
        <fullName evidence="10">General amino-acid permease GAP1</fullName>
    </submittedName>
</protein>
<evidence type="ECO:0000256" key="6">
    <source>
        <dbReference type="ARBA" id="ARBA00023136"/>
    </source>
</evidence>
<comment type="subcellular location">
    <subcellularLocation>
        <location evidence="1">Membrane</location>
        <topology evidence="1">Multi-pass membrane protein</topology>
    </subcellularLocation>
</comment>
<evidence type="ECO:0000313" key="11">
    <source>
        <dbReference type="Proteomes" id="UP000078397"/>
    </source>
</evidence>
<evidence type="ECO:0000259" key="9">
    <source>
        <dbReference type="Pfam" id="PF00324"/>
    </source>
</evidence>
<evidence type="ECO:0000256" key="8">
    <source>
        <dbReference type="SAM" id="Phobius"/>
    </source>
</evidence>
<feature type="transmembrane region" description="Helical" evidence="8">
    <location>
        <begin position="303"/>
        <end position="322"/>
    </location>
</feature>
<evidence type="ECO:0000256" key="3">
    <source>
        <dbReference type="ARBA" id="ARBA00022692"/>
    </source>
</evidence>
<evidence type="ECO:0000256" key="5">
    <source>
        <dbReference type="ARBA" id="ARBA00022989"/>
    </source>
</evidence>
<evidence type="ECO:0000256" key="2">
    <source>
        <dbReference type="ARBA" id="ARBA00022448"/>
    </source>
</evidence>
<dbReference type="KEGG" id="pchm:VFPPC_07270"/>
<evidence type="ECO:0000313" key="10">
    <source>
        <dbReference type="EMBL" id="OAQ62044.1"/>
    </source>
</evidence>
<feature type="transmembrane region" description="Helical" evidence="8">
    <location>
        <begin position="473"/>
        <end position="495"/>
    </location>
</feature>
<dbReference type="EMBL" id="LSBJ02000007">
    <property type="protein sequence ID" value="OAQ62044.1"/>
    <property type="molecule type" value="Genomic_DNA"/>
</dbReference>
<feature type="transmembrane region" description="Helical" evidence="8">
    <location>
        <begin position="77"/>
        <end position="98"/>
    </location>
</feature>
<dbReference type="STRING" id="1380566.A0A179F9B0"/>
<dbReference type="InterPro" id="IPR004840">
    <property type="entry name" value="Amino_acid_permease_CS"/>
</dbReference>
<dbReference type="RefSeq" id="XP_018139748.1">
    <property type="nucleotide sequence ID" value="XM_018286159.1"/>
</dbReference>
<feature type="transmembrane region" description="Helical" evidence="8">
    <location>
        <begin position="405"/>
        <end position="424"/>
    </location>
</feature>
<dbReference type="InterPro" id="IPR050524">
    <property type="entry name" value="APC_YAT"/>
</dbReference>
<gene>
    <name evidence="10" type="ORF">VFPPC_07270</name>
</gene>
<feature type="domain" description="Amino acid permease/ SLC12A" evidence="9">
    <location>
        <begin position="76"/>
        <end position="538"/>
    </location>
</feature>
<feature type="transmembrane region" description="Helical" evidence="8">
    <location>
        <begin position="358"/>
        <end position="379"/>
    </location>
</feature>
<feature type="transmembrane region" description="Helical" evidence="8">
    <location>
        <begin position="430"/>
        <end position="453"/>
    </location>
</feature>
<organism evidence="10 11">
    <name type="scientific">Pochonia chlamydosporia 170</name>
    <dbReference type="NCBI Taxonomy" id="1380566"/>
    <lineage>
        <taxon>Eukaryota</taxon>
        <taxon>Fungi</taxon>
        <taxon>Dikarya</taxon>
        <taxon>Ascomycota</taxon>
        <taxon>Pezizomycotina</taxon>
        <taxon>Sordariomycetes</taxon>
        <taxon>Hypocreomycetidae</taxon>
        <taxon>Hypocreales</taxon>
        <taxon>Clavicipitaceae</taxon>
        <taxon>Pochonia</taxon>
    </lineage>
</organism>
<keyword evidence="3 8" id="KW-0812">Transmembrane</keyword>
<dbReference type="FunFam" id="1.20.1740.10:FF:000017">
    <property type="entry name" value="Amino acid permease"/>
    <property type="match status" value="1"/>
</dbReference>